<dbReference type="Proteomes" id="UP001159363">
    <property type="component" value="Chromosome X"/>
</dbReference>
<proteinExistence type="predicted"/>
<evidence type="ECO:0000313" key="1">
    <source>
        <dbReference type="EMBL" id="KAJ8885509.1"/>
    </source>
</evidence>
<sequence>MELILTRKLWSLADTRWTYLFETVHSALSLEIMGQILEMLLRTRKTLHSLAIDVCEAMDVIQGLSRAFVKLRHNEINILYGCKERRNRVHLLSHFSSSTKKFELYVFMREPKRVIASVGKIMKLEIDDPQKITSAVEQKLQFQTLGSGPSPVAWQLLNCYRVSVFRVEWVCSVSHSEPSKCAEWDGCADKAGKKAQSKLHASIRPESRAATGSQHGHYMPLWSGTLPSPTPATHPPLSHAICIEEPGGKFLLHSQQRASMQPALR</sequence>
<comment type="caution">
    <text evidence="1">The sequence shown here is derived from an EMBL/GenBank/DDBJ whole genome shotgun (WGS) entry which is preliminary data.</text>
</comment>
<reference evidence="1 2" key="1">
    <citation type="submission" date="2023-02" db="EMBL/GenBank/DDBJ databases">
        <title>LHISI_Scaffold_Assembly.</title>
        <authorList>
            <person name="Stuart O.P."/>
            <person name="Cleave R."/>
            <person name="Magrath M.J.L."/>
            <person name="Mikheyev A.S."/>
        </authorList>
    </citation>
    <scope>NUCLEOTIDE SEQUENCE [LARGE SCALE GENOMIC DNA]</scope>
    <source>
        <strain evidence="1">Daus_M_001</strain>
        <tissue evidence="1">Leg muscle</tissue>
    </source>
</reference>
<name>A0ABQ9HMA3_9NEOP</name>
<protein>
    <submittedName>
        <fullName evidence="1">Uncharacterized protein</fullName>
    </submittedName>
</protein>
<gene>
    <name evidence="1" type="ORF">PR048_011707</name>
</gene>
<accession>A0ABQ9HMA3</accession>
<evidence type="ECO:0000313" key="2">
    <source>
        <dbReference type="Proteomes" id="UP001159363"/>
    </source>
</evidence>
<keyword evidence="2" id="KW-1185">Reference proteome</keyword>
<organism evidence="1 2">
    <name type="scientific">Dryococelus australis</name>
    <dbReference type="NCBI Taxonomy" id="614101"/>
    <lineage>
        <taxon>Eukaryota</taxon>
        <taxon>Metazoa</taxon>
        <taxon>Ecdysozoa</taxon>
        <taxon>Arthropoda</taxon>
        <taxon>Hexapoda</taxon>
        <taxon>Insecta</taxon>
        <taxon>Pterygota</taxon>
        <taxon>Neoptera</taxon>
        <taxon>Polyneoptera</taxon>
        <taxon>Phasmatodea</taxon>
        <taxon>Verophasmatodea</taxon>
        <taxon>Anareolatae</taxon>
        <taxon>Phasmatidae</taxon>
        <taxon>Eurycanthinae</taxon>
        <taxon>Dryococelus</taxon>
    </lineage>
</organism>
<dbReference type="EMBL" id="JARBHB010000004">
    <property type="protein sequence ID" value="KAJ8885509.1"/>
    <property type="molecule type" value="Genomic_DNA"/>
</dbReference>